<sequence>MEDSQQRHHCSRGDQGGSNGHAVWQRAPRHSPSSSDGTASSNPLPEKLSLHSRLGAFMKEETNEDGDGTSLNSC</sequence>
<evidence type="ECO:0000313" key="2">
    <source>
        <dbReference type="EnsemblPlants" id="LPERR07G09950.1"/>
    </source>
</evidence>
<evidence type="ECO:0000256" key="1">
    <source>
        <dbReference type="SAM" id="MobiDB-lite"/>
    </source>
</evidence>
<evidence type="ECO:0000313" key="3">
    <source>
        <dbReference type="Proteomes" id="UP000032180"/>
    </source>
</evidence>
<reference evidence="2" key="3">
    <citation type="submission" date="2015-04" db="UniProtKB">
        <authorList>
            <consortium name="EnsemblPlants"/>
        </authorList>
    </citation>
    <scope>IDENTIFICATION</scope>
</reference>
<proteinExistence type="predicted"/>
<dbReference type="Proteomes" id="UP000032180">
    <property type="component" value="Chromosome 7"/>
</dbReference>
<dbReference type="EnsemblPlants" id="LPERR07G09950.1">
    <property type="protein sequence ID" value="LPERR07G09950.1"/>
    <property type="gene ID" value="LPERR07G09950"/>
</dbReference>
<reference evidence="2 3" key="1">
    <citation type="submission" date="2012-08" db="EMBL/GenBank/DDBJ databases">
        <title>Oryza genome evolution.</title>
        <authorList>
            <person name="Wing R.A."/>
        </authorList>
    </citation>
    <scope>NUCLEOTIDE SEQUENCE</scope>
</reference>
<dbReference type="AlphaFoldDB" id="A0A0D9WY24"/>
<name>A0A0D9WY24_9ORYZ</name>
<accession>A0A0D9WY24</accession>
<dbReference type="Gramene" id="LPERR07G09950.1">
    <property type="protein sequence ID" value="LPERR07G09950.1"/>
    <property type="gene ID" value="LPERR07G09950"/>
</dbReference>
<feature type="region of interest" description="Disordered" evidence="1">
    <location>
        <begin position="1"/>
        <end position="74"/>
    </location>
</feature>
<feature type="compositionally biased region" description="Polar residues" evidence="1">
    <location>
        <begin position="31"/>
        <end position="43"/>
    </location>
</feature>
<keyword evidence="3" id="KW-1185">Reference proteome</keyword>
<reference evidence="3" key="2">
    <citation type="submission" date="2013-12" db="EMBL/GenBank/DDBJ databases">
        <authorList>
            <person name="Yu Y."/>
            <person name="Lee S."/>
            <person name="de Baynast K."/>
            <person name="Wissotski M."/>
            <person name="Liu L."/>
            <person name="Talag J."/>
            <person name="Goicoechea J."/>
            <person name="Angelova A."/>
            <person name="Jetty R."/>
            <person name="Kudrna D."/>
            <person name="Golser W."/>
            <person name="Rivera L."/>
            <person name="Zhang J."/>
            <person name="Wing R."/>
        </authorList>
    </citation>
    <scope>NUCLEOTIDE SEQUENCE</scope>
</reference>
<protein>
    <submittedName>
        <fullName evidence="2">Uncharacterized protein</fullName>
    </submittedName>
</protein>
<organism evidence="2 3">
    <name type="scientific">Leersia perrieri</name>
    <dbReference type="NCBI Taxonomy" id="77586"/>
    <lineage>
        <taxon>Eukaryota</taxon>
        <taxon>Viridiplantae</taxon>
        <taxon>Streptophyta</taxon>
        <taxon>Embryophyta</taxon>
        <taxon>Tracheophyta</taxon>
        <taxon>Spermatophyta</taxon>
        <taxon>Magnoliopsida</taxon>
        <taxon>Liliopsida</taxon>
        <taxon>Poales</taxon>
        <taxon>Poaceae</taxon>
        <taxon>BOP clade</taxon>
        <taxon>Oryzoideae</taxon>
        <taxon>Oryzeae</taxon>
        <taxon>Oryzinae</taxon>
        <taxon>Leersia</taxon>
    </lineage>
</organism>